<evidence type="ECO:0000313" key="14">
    <source>
        <dbReference type="Proteomes" id="UP000325113"/>
    </source>
</evidence>
<keyword evidence="4" id="KW-0812">Transmembrane</keyword>
<dbReference type="Proteomes" id="UP000322899">
    <property type="component" value="Unassembled WGS sequence"/>
</dbReference>
<dbReference type="EMBL" id="VLTM01000026">
    <property type="protein sequence ID" value="KAA0162612.1"/>
    <property type="molecule type" value="Genomic_DNA"/>
</dbReference>
<evidence type="ECO:0008006" key="15">
    <source>
        <dbReference type="Google" id="ProtNLM"/>
    </source>
</evidence>
<dbReference type="InterPro" id="IPR006726">
    <property type="entry name" value="PHBA_efflux_AaeB/fusaric-R"/>
</dbReference>
<dbReference type="EMBL" id="VLTO01000022">
    <property type="protein sequence ID" value="KAA0174432.1"/>
    <property type="molecule type" value="Genomic_DNA"/>
</dbReference>
<evidence type="ECO:0000256" key="1">
    <source>
        <dbReference type="ARBA" id="ARBA00004651"/>
    </source>
</evidence>
<evidence type="ECO:0000313" key="7">
    <source>
        <dbReference type="EMBL" id="KAA0153157.1"/>
    </source>
</evidence>
<dbReference type="EMBL" id="VLTL01000011">
    <property type="protein sequence ID" value="KAA0170739.1"/>
    <property type="molecule type" value="Genomic_DNA"/>
</dbReference>
<keyword evidence="3" id="KW-1003">Cell membrane</keyword>
<reference evidence="11 12" key="1">
    <citation type="submission" date="2019-07" db="EMBL/GenBank/DDBJ databases">
        <title>Genomes of Cafeteria roenbergensis.</title>
        <authorList>
            <person name="Fischer M.G."/>
            <person name="Hackl T."/>
            <person name="Roman M."/>
        </authorList>
    </citation>
    <scope>NUCLEOTIDE SEQUENCE [LARGE SCALE GENOMIC DNA]</scope>
    <source>
        <strain evidence="7 12">BVI</strain>
        <strain evidence="8 14">Cflag</strain>
        <strain evidence="10 11">E4-10P</strain>
        <strain evidence="9 13">RCC970-E3</strain>
    </source>
</reference>
<keyword evidence="2" id="KW-0813">Transport</keyword>
<keyword evidence="12" id="KW-1185">Reference proteome</keyword>
<dbReference type="AlphaFoldDB" id="A0A5A8E9U6"/>
<evidence type="ECO:0000313" key="13">
    <source>
        <dbReference type="Proteomes" id="UP000324907"/>
    </source>
</evidence>
<evidence type="ECO:0000313" key="8">
    <source>
        <dbReference type="EMBL" id="KAA0162612.1"/>
    </source>
</evidence>
<proteinExistence type="predicted"/>
<evidence type="ECO:0000256" key="5">
    <source>
        <dbReference type="ARBA" id="ARBA00022989"/>
    </source>
</evidence>
<dbReference type="Proteomes" id="UP000325113">
    <property type="component" value="Unassembled WGS sequence"/>
</dbReference>
<accession>A0A5A8E9U6</accession>
<dbReference type="Proteomes" id="UP000323011">
    <property type="component" value="Unassembled WGS sequence"/>
</dbReference>
<dbReference type="EMBL" id="VLTN01000017">
    <property type="protein sequence ID" value="KAA0153157.1"/>
    <property type="molecule type" value="Genomic_DNA"/>
</dbReference>
<evidence type="ECO:0000256" key="6">
    <source>
        <dbReference type="ARBA" id="ARBA00023136"/>
    </source>
</evidence>
<keyword evidence="5" id="KW-1133">Transmembrane helix</keyword>
<keyword evidence="6" id="KW-0472">Membrane</keyword>
<comment type="subcellular location">
    <subcellularLocation>
        <location evidence="1">Cell membrane</location>
        <topology evidence="1">Multi-pass membrane protein</topology>
    </subcellularLocation>
</comment>
<evidence type="ECO:0000256" key="4">
    <source>
        <dbReference type="ARBA" id="ARBA00022692"/>
    </source>
</evidence>
<gene>
    <name evidence="10" type="ORF">FNF27_04030</name>
    <name evidence="9" type="ORF">FNF28_01281</name>
    <name evidence="7" type="ORF">FNF29_03345</name>
    <name evidence="8" type="ORF">FNF31_03139</name>
</gene>
<name>A0A5A8E9U6_CAFRO</name>
<evidence type="ECO:0000313" key="10">
    <source>
        <dbReference type="EMBL" id="KAA0174432.1"/>
    </source>
</evidence>
<dbReference type="PANTHER" id="PTHR30509:SF9">
    <property type="entry name" value="MULTIDRUG RESISTANCE PROTEIN MDTO"/>
    <property type="match status" value="1"/>
</dbReference>
<dbReference type="Proteomes" id="UP000324907">
    <property type="component" value="Unassembled WGS sequence"/>
</dbReference>
<evidence type="ECO:0000256" key="2">
    <source>
        <dbReference type="ARBA" id="ARBA00022448"/>
    </source>
</evidence>
<evidence type="ECO:0000313" key="11">
    <source>
        <dbReference type="Proteomes" id="UP000322899"/>
    </source>
</evidence>
<dbReference type="GO" id="GO:0022857">
    <property type="term" value="F:transmembrane transporter activity"/>
    <property type="evidence" value="ECO:0007669"/>
    <property type="project" value="InterPro"/>
</dbReference>
<organism evidence="10 11">
    <name type="scientific">Cafeteria roenbergensis</name>
    <name type="common">Marine flagellate</name>
    <dbReference type="NCBI Taxonomy" id="33653"/>
    <lineage>
        <taxon>Eukaryota</taxon>
        <taxon>Sar</taxon>
        <taxon>Stramenopiles</taxon>
        <taxon>Bigyra</taxon>
        <taxon>Opalozoa</taxon>
        <taxon>Bicosoecida</taxon>
        <taxon>Cafeteriaceae</taxon>
        <taxon>Cafeteria</taxon>
    </lineage>
</organism>
<dbReference type="PANTHER" id="PTHR30509">
    <property type="entry name" value="P-HYDROXYBENZOIC ACID EFFLUX PUMP SUBUNIT-RELATED"/>
    <property type="match status" value="1"/>
</dbReference>
<dbReference type="Pfam" id="PF04632">
    <property type="entry name" value="FUSC"/>
    <property type="match status" value="1"/>
</dbReference>
<evidence type="ECO:0000313" key="12">
    <source>
        <dbReference type="Proteomes" id="UP000323011"/>
    </source>
</evidence>
<sequence>MALATLLAFTPALEGSGAQGSGAERLEWSVWTPITVSFVFMSASGQSVRQAMLRVGGTVAGSVYALLLVIAAKGDVLAIAVGLTLWASLLAPFRASQRNSYAGAVAAFTAAIVAVADREEGGSISDVAVSRMLQNCVGAAIFLGVTHIVWPHHGSVGSLKAVSETMGEAGEALRLALAKLAADMPDQAERDSLGELSWPRPDAASTQATATVAMLTTQVEAFAQDLPTRLADARIEMGLSASQVSGLRALIGADRQLRKLVRSARCIDLCRTALEAASSRAGRSSRFGPSFPGIREPLVAVARQVGRVTALSRDALRTLAVNDGARRDALCGTCRERGHAASKLELLDAAVPQVHEAIRSLDWALQHAADSGLDASSRAFRLAASNDPLSLAMNTAAFAARQAAEAALALAATVELVAAHLMPLDNMPEWVRLERDRKLL</sequence>
<evidence type="ECO:0000256" key="3">
    <source>
        <dbReference type="ARBA" id="ARBA00022475"/>
    </source>
</evidence>
<comment type="caution">
    <text evidence="10">The sequence shown here is derived from an EMBL/GenBank/DDBJ whole genome shotgun (WGS) entry which is preliminary data.</text>
</comment>
<protein>
    <recommendedName>
        <fullName evidence="15">FUSC family protein</fullName>
    </recommendedName>
</protein>
<evidence type="ECO:0000313" key="9">
    <source>
        <dbReference type="EMBL" id="KAA0170739.1"/>
    </source>
</evidence>
<dbReference type="GO" id="GO:0005886">
    <property type="term" value="C:plasma membrane"/>
    <property type="evidence" value="ECO:0007669"/>
    <property type="project" value="UniProtKB-SubCell"/>
</dbReference>